<protein>
    <submittedName>
        <fullName evidence="1">Uncharacterized protein</fullName>
    </submittedName>
</protein>
<name>A0ABR3FP31_9AGAR</name>
<gene>
    <name evidence="1" type="ORF">V5O48_004795</name>
</gene>
<proteinExistence type="predicted"/>
<evidence type="ECO:0000313" key="2">
    <source>
        <dbReference type="Proteomes" id="UP001465976"/>
    </source>
</evidence>
<keyword evidence="2" id="KW-1185">Reference proteome</keyword>
<evidence type="ECO:0000313" key="1">
    <source>
        <dbReference type="EMBL" id="KAL0577197.1"/>
    </source>
</evidence>
<organism evidence="1 2">
    <name type="scientific">Marasmius crinis-equi</name>
    <dbReference type="NCBI Taxonomy" id="585013"/>
    <lineage>
        <taxon>Eukaryota</taxon>
        <taxon>Fungi</taxon>
        <taxon>Dikarya</taxon>
        <taxon>Basidiomycota</taxon>
        <taxon>Agaricomycotina</taxon>
        <taxon>Agaricomycetes</taxon>
        <taxon>Agaricomycetidae</taxon>
        <taxon>Agaricales</taxon>
        <taxon>Marasmiineae</taxon>
        <taxon>Marasmiaceae</taxon>
        <taxon>Marasmius</taxon>
    </lineage>
</organism>
<dbReference type="Proteomes" id="UP001465976">
    <property type="component" value="Unassembled WGS sequence"/>
</dbReference>
<dbReference type="EMBL" id="JBAHYK010000173">
    <property type="protein sequence ID" value="KAL0577197.1"/>
    <property type="molecule type" value="Genomic_DNA"/>
</dbReference>
<accession>A0ABR3FP31</accession>
<sequence>MWKLAEQVAKFEYKRDPSSPYSWSLSVSSVNSDNSSPKPFFSVSIQPIPLVTRFIGIPINTKTLPGNVFTLTQPPLPKGPLPEEIEAGVETIEERESRKPKYARLSPDSKGTIFFVKMTPGLDNGEIGDGVMFPAVKPWTVAGAVEGFDLSFPVSEWVEL</sequence>
<reference evidence="1 2" key="1">
    <citation type="submission" date="2024-02" db="EMBL/GenBank/DDBJ databases">
        <title>A draft genome for the cacao thread blight pathogen Marasmius crinis-equi.</title>
        <authorList>
            <person name="Cohen S.P."/>
            <person name="Baruah I.K."/>
            <person name="Amoako-Attah I."/>
            <person name="Bukari Y."/>
            <person name="Meinhardt L.W."/>
            <person name="Bailey B.A."/>
        </authorList>
    </citation>
    <scope>NUCLEOTIDE SEQUENCE [LARGE SCALE GENOMIC DNA]</scope>
    <source>
        <strain evidence="1 2">GH-76</strain>
    </source>
</reference>
<comment type="caution">
    <text evidence="1">The sequence shown here is derived from an EMBL/GenBank/DDBJ whole genome shotgun (WGS) entry which is preliminary data.</text>
</comment>